<dbReference type="AlphaFoldDB" id="A0A840QDC0"/>
<feature type="transmembrane region" description="Helical" evidence="1">
    <location>
        <begin position="134"/>
        <end position="154"/>
    </location>
</feature>
<evidence type="ECO:0000313" key="2">
    <source>
        <dbReference type="EMBL" id="MBB5156638.1"/>
    </source>
</evidence>
<feature type="transmembrane region" description="Helical" evidence="1">
    <location>
        <begin position="257"/>
        <end position="277"/>
    </location>
</feature>
<dbReference type="Proteomes" id="UP000584374">
    <property type="component" value="Unassembled WGS sequence"/>
</dbReference>
<dbReference type="EMBL" id="JACHIW010000001">
    <property type="protein sequence ID" value="MBB5156638.1"/>
    <property type="molecule type" value="Genomic_DNA"/>
</dbReference>
<gene>
    <name evidence="2" type="ORF">BJ970_004172</name>
</gene>
<feature type="transmembrane region" description="Helical" evidence="1">
    <location>
        <begin position="385"/>
        <end position="407"/>
    </location>
</feature>
<proteinExistence type="predicted"/>
<sequence>MPLRDSVFPRPQLPPELADQFREQQNHQCVDADGVPMSAITDVPTTVVPAASGRRAASNQAILFVLWGAFFACYTWISVSRYAGYASMSFDLGIFEQVVRSYAEGRTPVADLLGPGFVIFGDHFSPVLALLAPLYLLFPSAQTLLVAQAALFALSVVPVTRAATRLLGNVRGLAVGVAYGLSWGVQRAVDFDFHEICFAVPLLAFVLEAMLARRWWRALAWCAPLVLVKDDLTLTAATIAALLAWQARRDDKRFVRVAAVSAVLCVIAWFCITLLIIPSFNASGTYRYWDKISGDAVLYGWLLDGVDEKFSTLLWILIPTTGLIALRSPLLVATLPTFGWRFLSQEEHYWSTDWHYNAVLMPIVALAMVDAIARVRATHPAWLRGYASHLPGLVLAAAIALSGTLPISKLTQSQSERYEQNAAAATSALARVPDGATVEGDNATVAHLTGRCRVFFVGSTDGFVPDYIAVHMTDKTAAEMRDYAHELHPGTTYQVLAGESDFWVLRRVNGFGGAAPQ</sequence>
<comment type="caution">
    <text evidence="2">The sequence shown here is derived from an EMBL/GenBank/DDBJ whole genome shotgun (WGS) entry which is preliminary data.</text>
</comment>
<name>A0A840QDC0_9PSEU</name>
<organism evidence="2 3">
    <name type="scientific">Saccharopolyspora phatthalungensis</name>
    <dbReference type="NCBI Taxonomy" id="664693"/>
    <lineage>
        <taxon>Bacteria</taxon>
        <taxon>Bacillati</taxon>
        <taxon>Actinomycetota</taxon>
        <taxon>Actinomycetes</taxon>
        <taxon>Pseudonocardiales</taxon>
        <taxon>Pseudonocardiaceae</taxon>
        <taxon>Saccharopolyspora</taxon>
    </lineage>
</organism>
<keyword evidence="1" id="KW-1133">Transmembrane helix</keyword>
<dbReference type="Pfam" id="PF09852">
    <property type="entry name" value="DUF2079"/>
    <property type="match status" value="1"/>
</dbReference>
<evidence type="ECO:0000256" key="1">
    <source>
        <dbReference type="SAM" id="Phobius"/>
    </source>
</evidence>
<accession>A0A840QDC0</accession>
<feature type="transmembrane region" description="Helical" evidence="1">
    <location>
        <begin position="61"/>
        <end position="79"/>
    </location>
</feature>
<evidence type="ECO:0000313" key="3">
    <source>
        <dbReference type="Proteomes" id="UP000584374"/>
    </source>
</evidence>
<feature type="transmembrane region" description="Helical" evidence="1">
    <location>
        <begin position="313"/>
        <end position="334"/>
    </location>
</feature>
<dbReference type="InterPro" id="IPR018650">
    <property type="entry name" value="STSV1_Orf64"/>
</dbReference>
<keyword evidence="1" id="KW-0472">Membrane</keyword>
<reference evidence="2 3" key="1">
    <citation type="submission" date="2020-08" db="EMBL/GenBank/DDBJ databases">
        <title>Sequencing the genomes of 1000 actinobacteria strains.</title>
        <authorList>
            <person name="Klenk H.-P."/>
        </authorList>
    </citation>
    <scope>NUCLEOTIDE SEQUENCE [LARGE SCALE GENOMIC DNA]</scope>
    <source>
        <strain evidence="2 3">DSM 45584</strain>
    </source>
</reference>
<keyword evidence="3" id="KW-1185">Reference proteome</keyword>
<keyword evidence="1" id="KW-0812">Transmembrane</keyword>
<feature type="transmembrane region" description="Helical" evidence="1">
    <location>
        <begin position="354"/>
        <end position="373"/>
    </location>
</feature>
<protein>
    <submittedName>
        <fullName evidence="2">Putative membrane protein</fullName>
    </submittedName>
</protein>